<organism evidence="5 6">
    <name type="scientific">Streptomyces alfalfae</name>
    <dbReference type="NCBI Taxonomy" id="1642299"/>
    <lineage>
        <taxon>Bacteria</taxon>
        <taxon>Bacillati</taxon>
        <taxon>Actinomycetota</taxon>
        <taxon>Actinomycetes</taxon>
        <taxon>Kitasatosporales</taxon>
        <taxon>Streptomycetaceae</taxon>
        <taxon>Streptomyces</taxon>
    </lineage>
</organism>
<reference evidence="5 6" key="1">
    <citation type="submission" date="2020-12" db="EMBL/GenBank/DDBJ databases">
        <title>Identification and biosynthesis of polyene macrolides produced by Streptomyces alfalfae Men-myco-93-63.</title>
        <authorList>
            <person name="Liu D."/>
            <person name="Li Y."/>
            <person name="Liu L."/>
            <person name="Han X."/>
            <person name="Shen F."/>
        </authorList>
    </citation>
    <scope>NUCLEOTIDE SEQUENCE [LARGE SCALE GENOMIC DNA]</scope>
    <source>
        <strain evidence="5 6">Men-myco-93-63</strain>
    </source>
</reference>
<dbReference type="PROSITE" id="PS51186">
    <property type="entry name" value="GNAT"/>
    <property type="match status" value="1"/>
</dbReference>
<dbReference type="InterPro" id="IPR050832">
    <property type="entry name" value="Bact_Acetyltransf"/>
</dbReference>
<dbReference type="SUPFAM" id="SSF55729">
    <property type="entry name" value="Acyl-CoA N-acyltransferases (Nat)"/>
    <property type="match status" value="1"/>
</dbReference>
<protein>
    <submittedName>
        <fullName evidence="5">GNAT family N-acetyltransferase</fullName>
    </submittedName>
</protein>
<keyword evidence="2" id="KW-0012">Acyltransferase</keyword>
<name>A0A7T4TY92_9ACTN</name>
<proteinExistence type="predicted"/>
<dbReference type="RefSeq" id="WP_198502990.1">
    <property type="nucleotide sequence ID" value="NZ_CP065959.1"/>
</dbReference>
<dbReference type="InterPro" id="IPR016181">
    <property type="entry name" value="Acyl_CoA_acyltransferase"/>
</dbReference>
<evidence type="ECO:0000259" key="4">
    <source>
        <dbReference type="PROSITE" id="PS51186"/>
    </source>
</evidence>
<evidence type="ECO:0000313" key="5">
    <source>
        <dbReference type="EMBL" id="QQC89970.1"/>
    </source>
</evidence>
<evidence type="ECO:0000256" key="2">
    <source>
        <dbReference type="ARBA" id="ARBA00023315"/>
    </source>
</evidence>
<feature type="region of interest" description="Disordered" evidence="3">
    <location>
        <begin position="1"/>
        <end position="25"/>
    </location>
</feature>
<dbReference type="CDD" id="cd04301">
    <property type="entry name" value="NAT_SF"/>
    <property type="match status" value="1"/>
</dbReference>
<dbReference type="GO" id="GO:0016747">
    <property type="term" value="F:acyltransferase activity, transferring groups other than amino-acyl groups"/>
    <property type="evidence" value="ECO:0007669"/>
    <property type="project" value="InterPro"/>
</dbReference>
<dbReference type="Proteomes" id="UP000596130">
    <property type="component" value="Chromosome"/>
</dbReference>
<dbReference type="AlphaFoldDB" id="A0A7T4TY92"/>
<gene>
    <name evidence="5" type="ORF">I8755_17285</name>
</gene>
<dbReference type="Pfam" id="PF00583">
    <property type="entry name" value="Acetyltransf_1"/>
    <property type="match status" value="1"/>
</dbReference>
<keyword evidence="1 5" id="KW-0808">Transferase</keyword>
<dbReference type="EMBL" id="CP065959">
    <property type="protein sequence ID" value="QQC89970.1"/>
    <property type="molecule type" value="Genomic_DNA"/>
</dbReference>
<evidence type="ECO:0000313" key="6">
    <source>
        <dbReference type="Proteomes" id="UP000596130"/>
    </source>
</evidence>
<dbReference type="PANTHER" id="PTHR43877">
    <property type="entry name" value="AMINOALKYLPHOSPHONATE N-ACETYLTRANSFERASE-RELATED-RELATED"/>
    <property type="match status" value="1"/>
</dbReference>
<sequence length="192" mass="20601">MDDTRPPAGNETRPPAVNGTSAEPLKIRPGAANDVAVVLGLFDRAVEWLVARGRTGQWGTKPWSENPKAVALVERYLTSGEPWIAEIGGVVAGTVTLTDGPGPNIPEADEPERYVHLLAADHRFAGRGVGRALLAHAADETRRQGISLLRVDCYAGDDRKLVAYYESNGFAATEAFTGPDGSWPGQILEMRL</sequence>
<dbReference type="InterPro" id="IPR000182">
    <property type="entry name" value="GNAT_dom"/>
</dbReference>
<accession>A0A7T4TY92</accession>
<evidence type="ECO:0000256" key="3">
    <source>
        <dbReference type="SAM" id="MobiDB-lite"/>
    </source>
</evidence>
<dbReference type="Gene3D" id="3.40.630.30">
    <property type="match status" value="1"/>
</dbReference>
<feature type="domain" description="N-acetyltransferase" evidence="4">
    <location>
        <begin position="25"/>
        <end position="192"/>
    </location>
</feature>
<evidence type="ECO:0000256" key="1">
    <source>
        <dbReference type="ARBA" id="ARBA00022679"/>
    </source>
</evidence>